<dbReference type="InterPro" id="IPR001173">
    <property type="entry name" value="Glyco_trans_2-like"/>
</dbReference>
<reference evidence="2" key="1">
    <citation type="submission" date="2021-02" db="EMBL/GenBank/DDBJ databases">
        <title>Salinimicrobium sp. nov. isolated from seawater in Tongyeong, Republic of Korea.</title>
        <authorList>
            <person name="Lee S.-J."/>
        </authorList>
    </citation>
    <scope>NUCLEOTIDE SEQUENCE</scope>
    <source>
        <strain evidence="2">HN-2-9-2</strain>
    </source>
</reference>
<dbReference type="CDD" id="cd04186">
    <property type="entry name" value="GT_2_like_c"/>
    <property type="match status" value="1"/>
</dbReference>
<proteinExistence type="predicted"/>
<evidence type="ECO:0000259" key="1">
    <source>
        <dbReference type="Pfam" id="PF00535"/>
    </source>
</evidence>
<dbReference type="PANTHER" id="PTHR43179">
    <property type="entry name" value="RHAMNOSYLTRANSFERASE WBBL"/>
    <property type="match status" value="1"/>
</dbReference>
<protein>
    <submittedName>
        <fullName evidence="2">Glycosyltransferase family 2 protein</fullName>
    </submittedName>
</protein>
<feature type="domain" description="Glycosyltransferase 2-like" evidence="1">
    <location>
        <begin position="6"/>
        <end position="115"/>
    </location>
</feature>
<dbReference type="SUPFAM" id="SSF53448">
    <property type="entry name" value="Nucleotide-diphospho-sugar transferases"/>
    <property type="match status" value="1"/>
</dbReference>
<accession>A0ABY6NRV2</accession>
<evidence type="ECO:0000313" key="2">
    <source>
        <dbReference type="EMBL" id="UZH55639.1"/>
    </source>
</evidence>
<sequence length="308" mass="35024">MKIGGIVVTYNGMEWIKGCLTSLSQSECDLEIVVVDNSSEDNTVAFILSNFPDVVLLQSKTNIGFGQANNIGLSYGIKNKWDYAFLLNQDAEVYPETIEGLVEVAKKNKDYGIISPVHLNASGQQLDPSFLYYLNRNSNNGMTSDLLLQKPLAEIYDFNMVNAAAWLLPARTLRTVGGFSPIFFLYGEDDNYCQRVLYHNLKIGVVPSVFICHDSGNNNTIPLEKGSEKYLEKFLNQKKVRFGNVNTEEYKNLDSLKMALLKNAVKSFISLRFNDFRIYLQKRRMIRNLNFRSLIENDRKPGANYLDF</sequence>
<dbReference type="InterPro" id="IPR029044">
    <property type="entry name" value="Nucleotide-diphossugar_trans"/>
</dbReference>
<dbReference type="Proteomes" id="UP001163981">
    <property type="component" value="Chromosome"/>
</dbReference>
<organism evidence="2 3">
    <name type="scientific">Salinimicrobium tongyeongense</name>
    <dbReference type="NCBI Taxonomy" id="2809707"/>
    <lineage>
        <taxon>Bacteria</taxon>
        <taxon>Pseudomonadati</taxon>
        <taxon>Bacteroidota</taxon>
        <taxon>Flavobacteriia</taxon>
        <taxon>Flavobacteriales</taxon>
        <taxon>Flavobacteriaceae</taxon>
        <taxon>Salinimicrobium</taxon>
    </lineage>
</organism>
<dbReference type="PANTHER" id="PTHR43179:SF7">
    <property type="entry name" value="RHAMNOSYLTRANSFERASE WBBL"/>
    <property type="match status" value="1"/>
</dbReference>
<dbReference type="Gene3D" id="3.90.550.10">
    <property type="entry name" value="Spore Coat Polysaccharide Biosynthesis Protein SpsA, Chain A"/>
    <property type="match status" value="1"/>
</dbReference>
<evidence type="ECO:0000313" key="3">
    <source>
        <dbReference type="Proteomes" id="UP001163981"/>
    </source>
</evidence>
<gene>
    <name evidence="2" type="ORF">JRG66_01725</name>
</gene>
<dbReference type="Pfam" id="PF00535">
    <property type="entry name" value="Glycos_transf_2"/>
    <property type="match status" value="1"/>
</dbReference>
<dbReference type="RefSeq" id="WP_265164028.1">
    <property type="nucleotide sequence ID" value="NZ_CP069620.1"/>
</dbReference>
<name>A0ABY6NRV2_9FLAO</name>
<keyword evidence="3" id="KW-1185">Reference proteome</keyword>
<dbReference type="EMBL" id="CP069620">
    <property type="protein sequence ID" value="UZH55639.1"/>
    <property type="molecule type" value="Genomic_DNA"/>
</dbReference>